<sequence length="205" mass="22768">MQDTPQALLFDLGGVVVDIDFERAFAHWAPHSARDPAAMRQWLQFDEPYERHETGHLAPDDYFRHLRTQLALGCNEATLREGWNTILVGGIAETLGMIDQVRGRVPCYAISNTNPVHLAHMRSAFPGMLERFEHVFASHDIGHRKPHPESFGHVLRAIGVAAPRALFFDDLAVNVEAARKCGLQAVLVRGPGDVRQALAEHGLLA</sequence>
<dbReference type="AlphaFoldDB" id="A0A848GZH7"/>
<evidence type="ECO:0000313" key="2">
    <source>
        <dbReference type="Proteomes" id="UP000541185"/>
    </source>
</evidence>
<dbReference type="NCBIfam" id="TIGR01509">
    <property type="entry name" value="HAD-SF-IA-v3"/>
    <property type="match status" value="1"/>
</dbReference>
<organism evidence="1 2">
    <name type="scientific">Ramlibacter agri</name>
    <dbReference type="NCBI Taxonomy" id="2728837"/>
    <lineage>
        <taxon>Bacteria</taxon>
        <taxon>Pseudomonadati</taxon>
        <taxon>Pseudomonadota</taxon>
        <taxon>Betaproteobacteria</taxon>
        <taxon>Burkholderiales</taxon>
        <taxon>Comamonadaceae</taxon>
        <taxon>Ramlibacter</taxon>
    </lineage>
</organism>
<dbReference type="SUPFAM" id="SSF56784">
    <property type="entry name" value="HAD-like"/>
    <property type="match status" value="1"/>
</dbReference>
<dbReference type="InterPro" id="IPR036412">
    <property type="entry name" value="HAD-like_sf"/>
</dbReference>
<dbReference type="Pfam" id="PF00702">
    <property type="entry name" value="Hydrolase"/>
    <property type="match status" value="1"/>
</dbReference>
<dbReference type="Proteomes" id="UP000541185">
    <property type="component" value="Unassembled WGS sequence"/>
</dbReference>
<dbReference type="InterPro" id="IPR023214">
    <property type="entry name" value="HAD_sf"/>
</dbReference>
<dbReference type="Gene3D" id="3.40.50.1000">
    <property type="entry name" value="HAD superfamily/HAD-like"/>
    <property type="match status" value="1"/>
</dbReference>
<dbReference type="PRINTS" id="PR00413">
    <property type="entry name" value="HADHALOGNASE"/>
</dbReference>
<dbReference type="PANTHER" id="PTHR43611:SF3">
    <property type="entry name" value="FLAVIN MONONUCLEOTIDE HYDROLASE 1, CHLOROPLATIC"/>
    <property type="match status" value="1"/>
</dbReference>
<evidence type="ECO:0000313" key="1">
    <source>
        <dbReference type="EMBL" id="NML43975.1"/>
    </source>
</evidence>
<comment type="caution">
    <text evidence="1">The sequence shown here is derived from an EMBL/GenBank/DDBJ whole genome shotgun (WGS) entry which is preliminary data.</text>
</comment>
<dbReference type="EMBL" id="JABBFX010000001">
    <property type="protein sequence ID" value="NML43975.1"/>
    <property type="molecule type" value="Genomic_DNA"/>
</dbReference>
<reference evidence="1 2" key="1">
    <citation type="submission" date="2020-04" db="EMBL/GenBank/DDBJ databases">
        <title>Ramlibacter sp. G-1-2-2 isolated from soil.</title>
        <authorList>
            <person name="Dahal R.H."/>
        </authorList>
    </citation>
    <scope>NUCLEOTIDE SEQUENCE [LARGE SCALE GENOMIC DNA]</scope>
    <source>
        <strain evidence="1 2">G-1-2-2</strain>
    </source>
</reference>
<proteinExistence type="predicted"/>
<dbReference type="InterPro" id="IPR023198">
    <property type="entry name" value="PGP-like_dom2"/>
</dbReference>
<dbReference type="SFLD" id="SFLDS00003">
    <property type="entry name" value="Haloacid_Dehalogenase"/>
    <property type="match status" value="1"/>
</dbReference>
<accession>A0A848GZH7</accession>
<name>A0A848GZH7_9BURK</name>
<dbReference type="PANTHER" id="PTHR43611">
    <property type="entry name" value="ALPHA-D-GLUCOSE 1-PHOSPHATE PHOSPHATASE"/>
    <property type="match status" value="1"/>
</dbReference>
<dbReference type="RefSeq" id="WP_169418146.1">
    <property type="nucleotide sequence ID" value="NZ_JABBFX010000001.1"/>
</dbReference>
<dbReference type="InterPro" id="IPR006439">
    <property type="entry name" value="HAD-SF_hydro_IA"/>
</dbReference>
<protein>
    <submittedName>
        <fullName evidence="1">HAD family phosphatase</fullName>
    </submittedName>
</protein>
<dbReference type="CDD" id="cd02603">
    <property type="entry name" value="HAD_sEH-N_like"/>
    <property type="match status" value="1"/>
</dbReference>
<dbReference type="Gene3D" id="1.10.150.240">
    <property type="entry name" value="Putative phosphatase, domain 2"/>
    <property type="match status" value="1"/>
</dbReference>
<gene>
    <name evidence="1" type="ORF">HHL11_09460</name>
</gene>
<keyword evidence="2" id="KW-1185">Reference proteome</keyword>
<dbReference type="SFLD" id="SFLDG01129">
    <property type="entry name" value="C1.5:_HAD__Beta-PGM__Phosphata"/>
    <property type="match status" value="1"/>
</dbReference>